<evidence type="ECO:0000313" key="3">
    <source>
        <dbReference type="Proteomes" id="UP000253647"/>
    </source>
</evidence>
<reference evidence="2 3" key="1">
    <citation type="submission" date="2018-07" db="EMBL/GenBank/DDBJ databases">
        <title>Freshwater and sediment microbial communities from various areas in North America, analyzing microbe dynamics in response to fracking.</title>
        <authorList>
            <person name="Lamendella R."/>
        </authorList>
    </citation>
    <scope>NUCLEOTIDE SEQUENCE [LARGE SCALE GENOMIC DNA]</scope>
    <source>
        <strain evidence="2 3">105B</strain>
    </source>
</reference>
<accession>A0A368XUI9</accession>
<feature type="compositionally biased region" description="Polar residues" evidence="1">
    <location>
        <begin position="48"/>
        <end position="65"/>
    </location>
</feature>
<dbReference type="PANTHER" id="PTHR37166">
    <property type="entry name" value="PROTEIN FLAG"/>
    <property type="match status" value="1"/>
</dbReference>
<feature type="region of interest" description="Disordered" evidence="1">
    <location>
        <begin position="1"/>
        <end position="30"/>
    </location>
</feature>
<dbReference type="Gene3D" id="3.30.160.170">
    <property type="entry name" value="FlaG-like"/>
    <property type="match status" value="1"/>
</dbReference>
<dbReference type="Proteomes" id="UP000253647">
    <property type="component" value="Unassembled WGS sequence"/>
</dbReference>
<gene>
    <name evidence="2" type="ORF">DET61_104327</name>
</gene>
<organism evidence="2 3">
    <name type="scientific">Marinobacter nauticus</name>
    <name type="common">Marinobacter hydrocarbonoclasticus</name>
    <name type="synonym">Marinobacter aquaeolei</name>
    <dbReference type="NCBI Taxonomy" id="2743"/>
    <lineage>
        <taxon>Bacteria</taxon>
        <taxon>Pseudomonadati</taxon>
        <taxon>Pseudomonadota</taxon>
        <taxon>Gammaproteobacteria</taxon>
        <taxon>Pseudomonadales</taxon>
        <taxon>Marinobacteraceae</taxon>
        <taxon>Marinobacter</taxon>
    </lineage>
</organism>
<dbReference type="SUPFAM" id="SSF160214">
    <property type="entry name" value="FlaG-like"/>
    <property type="match status" value="1"/>
</dbReference>
<keyword evidence="2" id="KW-0282">Flagellum</keyword>
<evidence type="ECO:0000256" key="1">
    <source>
        <dbReference type="SAM" id="MobiDB-lite"/>
    </source>
</evidence>
<dbReference type="Pfam" id="PF03646">
    <property type="entry name" value="FlaG"/>
    <property type="match status" value="1"/>
</dbReference>
<comment type="caution">
    <text evidence="2">The sequence shown here is derived from an EMBL/GenBank/DDBJ whole genome shotgun (WGS) entry which is preliminary data.</text>
</comment>
<protein>
    <submittedName>
        <fullName evidence="2">Flagellar protein FlaG</fullName>
    </submittedName>
</protein>
<dbReference type="EMBL" id="QPJI01000004">
    <property type="protein sequence ID" value="RCW71169.1"/>
    <property type="molecule type" value="Genomic_DNA"/>
</dbReference>
<evidence type="ECO:0000313" key="2">
    <source>
        <dbReference type="EMBL" id="RCW71169.1"/>
    </source>
</evidence>
<dbReference type="AlphaFoldDB" id="A0A368XUI9"/>
<feature type="region of interest" description="Disordered" evidence="1">
    <location>
        <begin position="47"/>
        <end position="76"/>
    </location>
</feature>
<proteinExistence type="predicted"/>
<dbReference type="PANTHER" id="PTHR37166:SF1">
    <property type="entry name" value="PROTEIN FLAG"/>
    <property type="match status" value="1"/>
</dbReference>
<keyword evidence="2" id="KW-0969">Cilium</keyword>
<dbReference type="InterPro" id="IPR005186">
    <property type="entry name" value="FlaG"/>
</dbReference>
<name>A0A368XUI9_MARNT</name>
<feature type="compositionally biased region" description="Basic and acidic residues" evidence="1">
    <location>
        <begin position="66"/>
        <end position="76"/>
    </location>
</feature>
<sequence length="149" mass="16367">MNDVNLNGPDLKLVRSSEQTPARASASPLAEGRNTSVLIVAPLPGQSVPVSSGQSMSDLQQSSQAERLESSRGVQREQLDDAVSKLNDYVQSVQRDLQFEVDNELGTTVVRVVDQETQEVIRQIPDEVALRLAENLLQDEPLTLFNIKV</sequence>
<keyword evidence="2" id="KW-0966">Cell projection</keyword>
<dbReference type="InterPro" id="IPR035924">
    <property type="entry name" value="FlaG-like_sf"/>
</dbReference>
<dbReference type="RefSeq" id="WP_114434271.1">
    <property type="nucleotide sequence ID" value="NZ_QPJI01000004.1"/>
</dbReference>